<keyword evidence="3" id="KW-1185">Reference proteome</keyword>
<feature type="region of interest" description="Disordered" evidence="1">
    <location>
        <begin position="57"/>
        <end position="115"/>
    </location>
</feature>
<dbReference type="AlphaFoldDB" id="A0A5B6UZ44"/>
<dbReference type="OrthoDB" id="786726at2759"/>
<protein>
    <submittedName>
        <fullName evidence="2">Gag-Pol polyprotein</fullName>
    </submittedName>
</protein>
<sequence>MCIIGRVMCKRFEDGLNKNIRLLVGILEIKGLIVLVDRACKAEALEKDKRKAEFEVKDSASKKFRDEHSRSKANVGHSSRDRARSQLSSKAPATSMASVGNVQSERPECKNYGKRHPRSCRLNDRACFICGLLDHFIRDCLESVEKEIVQNLRSYNVPVRDRPSQNA</sequence>
<dbReference type="PANTHER" id="PTHR34482">
    <property type="entry name" value="DNA DAMAGE-INDUCIBLE PROTEIN 1-LIKE"/>
    <property type="match status" value="1"/>
</dbReference>
<feature type="compositionally biased region" description="Polar residues" evidence="1">
    <location>
        <begin position="85"/>
        <end position="104"/>
    </location>
</feature>
<evidence type="ECO:0000313" key="3">
    <source>
        <dbReference type="Proteomes" id="UP000325315"/>
    </source>
</evidence>
<name>A0A5B6UZ44_9ROSI</name>
<evidence type="ECO:0000256" key="1">
    <source>
        <dbReference type="SAM" id="MobiDB-lite"/>
    </source>
</evidence>
<organism evidence="2 3">
    <name type="scientific">Gossypium australe</name>
    <dbReference type="NCBI Taxonomy" id="47621"/>
    <lineage>
        <taxon>Eukaryota</taxon>
        <taxon>Viridiplantae</taxon>
        <taxon>Streptophyta</taxon>
        <taxon>Embryophyta</taxon>
        <taxon>Tracheophyta</taxon>
        <taxon>Spermatophyta</taxon>
        <taxon>Magnoliopsida</taxon>
        <taxon>eudicotyledons</taxon>
        <taxon>Gunneridae</taxon>
        <taxon>Pentapetalae</taxon>
        <taxon>rosids</taxon>
        <taxon>malvids</taxon>
        <taxon>Malvales</taxon>
        <taxon>Malvaceae</taxon>
        <taxon>Malvoideae</taxon>
        <taxon>Gossypium</taxon>
    </lineage>
</organism>
<dbReference type="GO" id="GO:0008270">
    <property type="term" value="F:zinc ion binding"/>
    <property type="evidence" value="ECO:0007669"/>
    <property type="project" value="InterPro"/>
</dbReference>
<reference evidence="3" key="1">
    <citation type="journal article" date="2019" name="Plant Biotechnol. J.">
        <title>Genome sequencing of the Australian wild diploid species Gossypium australe highlights disease resistance and delayed gland morphogenesis.</title>
        <authorList>
            <person name="Cai Y."/>
            <person name="Cai X."/>
            <person name="Wang Q."/>
            <person name="Wang P."/>
            <person name="Zhang Y."/>
            <person name="Cai C."/>
            <person name="Xu Y."/>
            <person name="Wang K."/>
            <person name="Zhou Z."/>
            <person name="Wang C."/>
            <person name="Geng S."/>
            <person name="Li B."/>
            <person name="Dong Q."/>
            <person name="Hou Y."/>
            <person name="Wang H."/>
            <person name="Ai P."/>
            <person name="Liu Z."/>
            <person name="Yi F."/>
            <person name="Sun M."/>
            <person name="An G."/>
            <person name="Cheng J."/>
            <person name="Zhang Y."/>
            <person name="Shi Q."/>
            <person name="Xie Y."/>
            <person name="Shi X."/>
            <person name="Chang Y."/>
            <person name="Huang F."/>
            <person name="Chen Y."/>
            <person name="Hong S."/>
            <person name="Mi L."/>
            <person name="Sun Q."/>
            <person name="Zhang L."/>
            <person name="Zhou B."/>
            <person name="Peng R."/>
            <person name="Zhang X."/>
            <person name="Liu F."/>
        </authorList>
    </citation>
    <scope>NUCLEOTIDE SEQUENCE [LARGE SCALE GENOMIC DNA]</scope>
    <source>
        <strain evidence="3">cv. PA1801</strain>
    </source>
</reference>
<dbReference type="EMBL" id="SMMG02000009">
    <property type="protein sequence ID" value="KAA3462022.1"/>
    <property type="molecule type" value="Genomic_DNA"/>
</dbReference>
<proteinExistence type="predicted"/>
<dbReference type="InterPro" id="IPR036875">
    <property type="entry name" value="Znf_CCHC_sf"/>
</dbReference>
<comment type="caution">
    <text evidence="2">The sequence shown here is derived from an EMBL/GenBank/DDBJ whole genome shotgun (WGS) entry which is preliminary data.</text>
</comment>
<dbReference type="Proteomes" id="UP000325315">
    <property type="component" value="Unassembled WGS sequence"/>
</dbReference>
<gene>
    <name evidence="2" type="ORF">EPI10_028549</name>
</gene>
<dbReference type="GO" id="GO:0003676">
    <property type="term" value="F:nucleic acid binding"/>
    <property type="evidence" value="ECO:0007669"/>
    <property type="project" value="InterPro"/>
</dbReference>
<evidence type="ECO:0000313" key="2">
    <source>
        <dbReference type="EMBL" id="KAA3462022.1"/>
    </source>
</evidence>
<dbReference type="SUPFAM" id="SSF57756">
    <property type="entry name" value="Retrovirus zinc finger-like domains"/>
    <property type="match status" value="1"/>
</dbReference>
<accession>A0A5B6UZ44</accession>
<feature type="compositionally biased region" description="Basic and acidic residues" evidence="1">
    <location>
        <begin position="57"/>
        <end position="70"/>
    </location>
</feature>